<evidence type="ECO:0000313" key="1">
    <source>
        <dbReference type="EMBL" id="EGM53071.1"/>
    </source>
</evidence>
<organism evidence="1 2">
    <name type="scientific">Ligilactobacillus ruminis SPM0211</name>
    <dbReference type="NCBI Taxonomy" id="1040964"/>
    <lineage>
        <taxon>Bacteria</taxon>
        <taxon>Bacillati</taxon>
        <taxon>Bacillota</taxon>
        <taxon>Bacilli</taxon>
        <taxon>Lactobacillales</taxon>
        <taxon>Lactobacillaceae</taxon>
        <taxon>Ligilactobacillus</taxon>
    </lineage>
</organism>
<accession>F7QXR7</accession>
<dbReference type="Proteomes" id="UP000002971">
    <property type="component" value="Unassembled WGS sequence"/>
</dbReference>
<sequence>MFMLPFETVDPFIYIPHQLDKNMNRPEIKQEKNKFTFLIS</sequence>
<comment type="caution">
    <text evidence="1">The sequence shown here is derived from an EMBL/GenBank/DDBJ whole genome shotgun (WGS) entry which is preliminary data.</text>
</comment>
<name>F7QXR7_9LACO</name>
<protein>
    <submittedName>
        <fullName evidence="1">Uncharacterized protein</fullName>
    </submittedName>
</protein>
<dbReference type="AlphaFoldDB" id="F7QXR7"/>
<dbReference type="EMBL" id="AFOJ01000002">
    <property type="protein sequence ID" value="EGM53071.1"/>
    <property type="molecule type" value="Genomic_DNA"/>
</dbReference>
<reference evidence="1 2" key="1">
    <citation type="journal article" date="2011" name="J. Bacteriol.">
        <title>Genome Sequence of Lactobacillus ruminis SPM0211, Isolated from a Fecal Sample from a Healthy Korean.</title>
        <authorList>
            <person name="Lee S."/>
            <person name="Cho Y.J."/>
            <person name="Lee A.H."/>
            <person name="Chun J."/>
            <person name="Ha N.J."/>
            <person name="Ko G."/>
        </authorList>
    </citation>
    <scope>NUCLEOTIDE SEQUENCE [LARGE SCALE GENOMIC DNA]</scope>
    <source>
        <strain evidence="1 2">SPM0211</strain>
    </source>
</reference>
<gene>
    <name evidence="1" type="ORF">LRU_00207</name>
</gene>
<evidence type="ECO:0000313" key="2">
    <source>
        <dbReference type="Proteomes" id="UP000002971"/>
    </source>
</evidence>
<proteinExistence type="predicted"/>